<reference evidence="5 6" key="1">
    <citation type="journal article" date="2016" name="Nat. Commun.">
        <title>Thousands of microbial genomes shed light on interconnected biogeochemical processes in an aquifer system.</title>
        <authorList>
            <person name="Anantharaman K."/>
            <person name="Brown C.T."/>
            <person name="Hug L.A."/>
            <person name="Sharon I."/>
            <person name="Castelle C.J."/>
            <person name="Probst A.J."/>
            <person name="Thomas B.C."/>
            <person name="Singh A."/>
            <person name="Wilkins M.J."/>
            <person name="Karaoz U."/>
            <person name="Brodie E.L."/>
            <person name="Williams K.H."/>
            <person name="Hubbard S.S."/>
            <person name="Banfield J.F."/>
        </authorList>
    </citation>
    <scope>NUCLEOTIDE SEQUENCE [LARGE SCALE GENOMIC DNA]</scope>
</reference>
<comment type="caution">
    <text evidence="5">The sequence shown here is derived from an EMBL/GenBank/DDBJ whole genome shotgun (WGS) entry which is preliminary data.</text>
</comment>
<evidence type="ECO:0000256" key="4">
    <source>
        <dbReference type="RuleBase" id="RU000562"/>
    </source>
</evidence>
<dbReference type="GO" id="GO:0019843">
    <property type="term" value="F:rRNA binding"/>
    <property type="evidence" value="ECO:0007669"/>
    <property type="project" value="UniProtKB-KW"/>
</dbReference>
<comment type="similarity">
    <text evidence="4">Belongs to the bacterial ribosomal protein bL21 family.</text>
</comment>
<dbReference type="EMBL" id="MFDO01000018">
    <property type="protein sequence ID" value="OGE65392.1"/>
    <property type="molecule type" value="Genomic_DNA"/>
</dbReference>
<keyword evidence="1 4" id="KW-0689">Ribosomal protein</keyword>
<keyword evidence="4" id="KW-0699">rRNA-binding</keyword>
<evidence type="ECO:0000313" key="6">
    <source>
        <dbReference type="Proteomes" id="UP000178017"/>
    </source>
</evidence>
<evidence type="ECO:0000256" key="1">
    <source>
        <dbReference type="ARBA" id="ARBA00022980"/>
    </source>
</evidence>
<dbReference type="Proteomes" id="UP000178017">
    <property type="component" value="Unassembled WGS sequence"/>
</dbReference>
<keyword evidence="4" id="KW-0694">RNA-binding</keyword>
<keyword evidence="2 4" id="KW-0687">Ribonucleoprotein</keyword>
<proteinExistence type="inferred from homology"/>
<dbReference type="InterPro" id="IPR001787">
    <property type="entry name" value="Ribosomal_bL21"/>
</dbReference>
<accession>A0A1F5MJ57</accession>
<evidence type="ECO:0000313" key="5">
    <source>
        <dbReference type="EMBL" id="OGE65392.1"/>
    </source>
</evidence>
<dbReference type="NCBIfam" id="TIGR00061">
    <property type="entry name" value="L21"/>
    <property type="match status" value="1"/>
</dbReference>
<comment type="function">
    <text evidence="4">This protein binds to 23S rRNA in the presence of protein L20.</text>
</comment>
<dbReference type="InterPro" id="IPR036164">
    <property type="entry name" value="bL21-like_sf"/>
</dbReference>
<organism evidence="5 6">
    <name type="scientific">Candidatus Daviesbacteria bacterium RIFCSPLOWO2_01_FULL_40_24</name>
    <dbReference type="NCBI Taxonomy" id="1797787"/>
    <lineage>
        <taxon>Bacteria</taxon>
        <taxon>Candidatus Daviesiibacteriota</taxon>
    </lineage>
</organism>
<protein>
    <recommendedName>
        <fullName evidence="3 4">50S ribosomal protein L21</fullName>
    </recommendedName>
</protein>
<dbReference type="Pfam" id="PF00829">
    <property type="entry name" value="Ribosomal_L21p"/>
    <property type="match status" value="1"/>
</dbReference>
<dbReference type="GO" id="GO:1990904">
    <property type="term" value="C:ribonucleoprotein complex"/>
    <property type="evidence" value="ECO:0007669"/>
    <property type="project" value="UniProtKB-KW"/>
</dbReference>
<evidence type="ECO:0000256" key="2">
    <source>
        <dbReference type="ARBA" id="ARBA00023274"/>
    </source>
</evidence>
<dbReference type="AlphaFoldDB" id="A0A1F5MJ57"/>
<dbReference type="SUPFAM" id="SSF141091">
    <property type="entry name" value="L21p-like"/>
    <property type="match status" value="1"/>
</dbReference>
<dbReference type="GO" id="GO:0005737">
    <property type="term" value="C:cytoplasm"/>
    <property type="evidence" value="ECO:0007669"/>
    <property type="project" value="UniProtKB-ARBA"/>
</dbReference>
<sequence>MQYAVCEISGRQYTVKPEQTLEVDYLGDIKSLSVNKVLLMVDGEKIEVGTPYLNSALEFEVMGDKKLAKVRVAKFHAKANYRKVKGQRRTVSIIKLSVSKSVNKKESAKTVKKS</sequence>
<evidence type="ECO:0000256" key="3">
    <source>
        <dbReference type="ARBA" id="ARBA00035483"/>
    </source>
</evidence>
<gene>
    <name evidence="5" type="ORF">A3B49_00705</name>
</gene>
<name>A0A1F5MJ57_9BACT</name>
<dbReference type="GO" id="GO:0005840">
    <property type="term" value="C:ribosome"/>
    <property type="evidence" value="ECO:0007669"/>
    <property type="project" value="UniProtKB-KW"/>
</dbReference>
<dbReference type="GO" id="GO:0006412">
    <property type="term" value="P:translation"/>
    <property type="evidence" value="ECO:0007669"/>
    <property type="project" value="InterPro"/>
</dbReference>
<dbReference type="GO" id="GO:0003735">
    <property type="term" value="F:structural constituent of ribosome"/>
    <property type="evidence" value="ECO:0007669"/>
    <property type="project" value="InterPro"/>
</dbReference>
<dbReference type="InterPro" id="IPR028909">
    <property type="entry name" value="bL21-like"/>
</dbReference>